<accession>A0AAP8MUP7</accession>
<dbReference type="Gene3D" id="2.60.40.2130">
    <property type="entry name" value="F-spondin domain"/>
    <property type="match status" value="1"/>
</dbReference>
<comment type="caution">
    <text evidence="3">The sequence shown here is derived from an EMBL/GenBank/DDBJ whole genome shotgun (WGS) entry which is preliminary data.</text>
</comment>
<dbReference type="AlphaFoldDB" id="A0AAP8MUP7"/>
<evidence type="ECO:0000313" key="5">
    <source>
        <dbReference type="Proteomes" id="UP000590068"/>
    </source>
</evidence>
<evidence type="ECO:0000313" key="3">
    <source>
        <dbReference type="EMBL" id="PMP07449.1"/>
    </source>
</evidence>
<sequence length="239" mass="24942">MKNRILLAAFTMGVLVGCSDDDDNDVAAIAASDASTQNQRYTVSVINLTANQPMSPLAVLTHNSNFSLFEVGQSASLPLEQMAEAGSNAELIALMDSNDNVELGLSGNGLVMPGMSDEVTITIDPELSGYVSVASMFVNTNDAFVGETGLSIQTLVVGESFEMNMNVWDAGTEFNDELASTIPGPAGGGEGFNAARNDDDVVAFHSGVITSDDGLASSALVATHRFLNPGAKITITRIE</sequence>
<protein>
    <recommendedName>
        <fullName evidence="1">Spondin domain-containing protein</fullName>
    </recommendedName>
</protein>
<dbReference type="EMBL" id="JABCJR010000030">
    <property type="protein sequence ID" value="NMR71182.1"/>
    <property type="molecule type" value="Genomic_DNA"/>
</dbReference>
<dbReference type="Proteomes" id="UP000590068">
    <property type="component" value="Unassembled WGS sequence"/>
</dbReference>
<evidence type="ECO:0000259" key="1">
    <source>
        <dbReference type="Pfam" id="PF06468"/>
    </source>
</evidence>
<dbReference type="InterPro" id="IPR009465">
    <property type="entry name" value="Spondin_N"/>
</dbReference>
<dbReference type="InterPro" id="IPR038678">
    <property type="entry name" value="Spondin_N_sf"/>
</dbReference>
<reference evidence="2 5" key="4">
    <citation type="submission" date="2020-04" db="EMBL/GenBank/DDBJ databases">
        <title>WGS-Seq of Vibrio isolated by the O'Toole Lab.</title>
        <authorList>
            <person name="Mckone K.P."/>
            <person name="Whitaker R."/>
            <person name="Sevigney J.L."/>
            <person name="Herring J.B."/>
            <person name="O'Toole G."/>
        </authorList>
    </citation>
    <scope>NUCLEOTIDE SEQUENCE [LARGE SCALE GENOMIC DNA]</scope>
    <source>
        <strain evidence="2 5">BS_02</strain>
    </source>
</reference>
<feature type="domain" description="Spondin" evidence="1">
    <location>
        <begin position="54"/>
        <end position="173"/>
    </location>
</feature>
<dbReference type="EMBL" id="MDBO01000107">
    <property type="protein sequence ID" value="PMP07449.1"/>
    <property type="molecule type" value="Genomic_DNA"/>
</dbReference>
<keyword evidence="5" id="KW-1185">Reference proteome</keyword>
<gene>
    <name evidence="3" type="ORF">BCS93_15960</name>
    <name evidence="2" type="ORF">HJ568_14605</name>
</gene>
<name>A0AAP8MUP7_9VIBR</name>
<proteinExistence type="predicted"/>
<evidence type="ECO:0000313" key="4">
    <source>
        <dbReference type="Proteomes" id="UP000235611"/>
    </source>
</evidence>
<evidence type="ECO:0000313" key="2">
    <source>
        <dbReference type="EMBL" id="NMR71182.1"/>
    </source>
</evidence>
<reference evidence="3" key="3">
    <citation type="journal article" date="2018" name="Nature">
        <title>A major lineage of non-tailed dsDNA viruses as unrecognized killers of marine bacteria.</title>
        <authorList>
            <person name="Kauffman K.M."/>
            <person name="Hussain F.A."/>
            <person name="Yang J."/>
            <person name="Arevalo P."/>
            <person name="Brown J.M."/>
            <person name="Chang W.K."/>
            <person name="VanInsberghe D."/>
            <person name="Elsherbini J."/>
            <person name="Sharma R.S."/>
            <person name="Cutler M.B."/>
            <person name="Kelly L."/>
            <person name="Polz M.F."/>
        </authorList>
    </citation>
    <scope>NUCLEOTIDE SEQUENCE</scope>
    <source>
        <strain evidence="3">10N.222.49.A5</strain>
    </source>
</reference>
<dbReference type="Pfam" id="PF06468">
    <property type="entry name" value="Spond_N"/>
    <property type="match status" value="1"/>
</dbReference>
<reference evidence="4" key="1">
    <citation type="submission" date="2016-07" db="EMBL/GenBank/DDBJ databases">
        <title>Nontailed viruses are major unrecognized killers of bacteria in the ocean.</title>
        <authorList>
            <person name="Kauffman K."/>
            <person name="Hussain F."/>
            <person name="Yang J."/>
            <person name="Arevalo P."/>
            <person name="Brown J."/>
            <person name="Cutler M."/>
            <person name="Kelly L."/>
            <person name="Polz M.F."/>
        </authorList>
    </citation>
    <scope>NUCLEOTIDE SEQUENCE [LARGE SCALE GENOMIC DNA]</scope>
    <source>
        <strain evidence="4">10N.222.49.A5</strain>
    </source>
</reference>
<dbReference type="PROSITE" id="PS51257">
    <property type="entry name" value="PROKAR_LIPOPROTEIN"/>
    <property type="match status" value="1"/>
</dbReference>
<reference evidence="3" key="2">
    <citation type="submission" date="2016-07" db="EMBL/GenBank/DDBJ databases">
        <authorList>
            <person name="Kauffman K."/>
            <person name="Arevalo P."/>
            <person name="Polz M.F."/>
        </authorList>
    </citation>
    <scope>NUCLEOTIDE SEQUENCE</scope>
    <source>
        <strain evidence="3">10N.222.49.A5</strain>
    </source>
</reference>
<dbReference type="NCBIfam" id="NF038123">
    <property type="entry name" value="NF038123_dom"/>
    <property type="match status" value="1"/>
</dbReference>
<dbReference type="Proteomes" id="UP000235611">
    <property type="component" value="Unassembled WGS sequence"/>
</dbReference>
<organism evidence="3 4">
    <name type="scientific">Vibrio breoganii</name>
    <dbReference type="NCBI Taxonomy" id="553239"/>
    <lineage>
        <taxon>Bacteria</taxon>
        <taxon>Pseudomonadati</taxon>
        <taxon>Pseudomonadota</taxon>
        <taxon>Gammaproteobacteria</taxon>
        <taxon>Vibrionales</taxon>
        <taxon>Vibrionaceae</taxon>
        <taxon>Vibrio</taxon>
    </lineage>
</organism>
<dbReference type="RefSeq" id="WP_102443612.1">
    <property type="nucleotide sequence ID" value="NZ_JABBXC010000032.1"/>
</dbReference>